<dbReference type="Proteomes" id="UP000663067">
    <property type="component" value="Chromosome"/>
</dbReference>
<dbReference type="EMBL" id="CP071591">
    <property type="protein sequence ID" value="QSY58446.1"/>
    <property type="molecule type" value="Genomic_DNA"/>
</dbReference>
<dbReference type="AlphaFoldDB" id="A0A2N5ITV0"/>
<evidence type="ECO:0000313" key="4">
    <source>
        <dbReference type="EMBL" id="QSY58446.1"/>
    </source>
</evidence>
<keyword evidence="6" id="KW-1185">Reference proteome</keyword>
<evidence type="ECO:0000256" key="1">
    <source>
        <dbReference type="SAM" id="Phobius"/>
    </source>
</evidence>
<protein>
    <submittedName>
        <fullName evidence="3 4">Pilus assembly protein</fullName>
    </submittedName>
</protein>
<proteinExistence type="predicted"/>
<dbReference type="Proteomes" id="UP000234855">
    <property type="component" value="Unassembled WGS sequence"/>
</dbReference>
<evidence type="ECO:0000259" key="2">
    <source>
        <dbReference type="Pfam" id="PF07811"/>
    </source>
</evidence>
<dbReference type="InterPro" id="IPR012495">
    <property type="entry name" value="TadE-like_dom"/>
</dbReference>
<keyword evidence="1" id="KW-1133">Transmembrane helix</keyword>
<reference evidence="4 6" key="2">
    <citation type="submission" date="2021-03" db="EMBL/GenBank/DDBJ databases">
        <title>Genome sequencing of Bifidobacterium imperatoris JCM 32708.</title>
        <authorList>
            <person name="Kim J."/>
        </authorList>
    </citation>
    <scope>NUCLEOTIDE SEQUENCE [LARGE SCALE GENOMIC DNA]</scope>
    <source>
        <strain evidence="4 6">JCM 32708</strain>
    </source>
</reference>
<organism evidence="3 5">
    <name type="scientific">Bifidobacterium imperatoris</name>
    <dbReference type="NCBI Taxonomy" id="2020965"/>
    <lineage>
        <taxon>Bacteria</taxon>
        <taxon>Bacillati</taxon>
        <taxon>Actinomycetota</taxon>
        <taxon>Actinomycetes</taxon>
        <taxon>Bifidobacteriales</taxon>
        <taxon>Bifidobacteriaceae</taxon>
        <taxon>Bifidobacterium</taxon>
    </lineage>
</organism>
<dbReference type="InterPro" id="IPR049790">
    <property type="entry name" value="Rv3655c/TadE"/>
</dbReference>
<accession>A0A2N5ITV0</accession>
<feature type="domain" description="TadE-like" evidence="2">
    <location>
        <begin position="20"/>
        <end position="62"/>
    </location>
</feature>
<feature type="transmembrane region" description="Helical" evidence="1">
    <location>
        <begin position="20"/>
        <end position="43"/>
    </location>
</feature>
<keyword evidence="1" id="KW-0812">Transmembrane</keyword>
<gene>
    <name evidence="4" type="ORF">BLI708_03995</name>
    <name evidence="3" type="ORF">Tam1G_0601</name>
</gene>
<dbReference type="Pfam" id="PF07811">
    <property type="entry name" value="TadE"/>
    <property type="match status" value="1"/>
</dbReference>
<name>A0A2N5ITV0_9BIFI</name>
<dbReference type="NCBIfam" id="NF041390">
    <property type="entry name" value="TadE_Rv3655c"/>
    <property type="match status" value="1"/>
</dbReference>
<sequence>MVFSHYRCWRARLPPQPEEGSATAEFAVVLPSVIAIAGLILALGRVVMVTMDCDSAASAAARTMMVSGDETAAQHAVAQIVGANSAVAIRQSEQAIHVQVTCPVLPGPMNLTPVQVKAESTAMLQ</sequence>
<keyword evidence="1" id="KW-0472">Membrane</keyword>
<dbReference type="EMBL" id="NMWV01000006">
    <property type="protein sequence ID" value="PLS25399.1"/>
    <property type="molecule type" value="Genomic_DNA"/>
</dbReference>
<reference evidence="3 5" key="1">
    <citation type="submission" date="2017-07" db="EMBL/GenBank/DDBJ databases">
        <title>Bifidobacterium novel species.</title>
        <authorList>
            <person name="Lugli G.A."/>
            <person name="Milani C."/>
            <person name="Duranti S."/>
            <person name="Mangifesta M."/>
        </authorList>
    </citation>
    <scope>NUCLEOTIDE SEQUENCE [LARGE SCALE GENOMIC DNA]</scope>
    <source>
        <strain evidence="3 5">45</strain>
    </source>
</reference>
<evidence type="ECO:0000313" key="5">
    <source>
        <dbReference type="Proteomes" id="UP000234855"/>
    </source>
</evidence>
<evidence type="ECO:0000313" key="6">
    <source>
        <dbReference type="Proteomes" id="UP000663067"/>
    </source>
</evidence>
<dbReference type="RefSeq" id="WP_051917370.1">
    <property type="nucleotide sequence ID" value="NZ_CP071591.1"/>
</dbReference>
<evidence type="ECO:0000313" key="3">
    <source>
        <dbReference type="EMBL" id="PLS25399.1"/>
    </source>
</evidence>